<dbReference type="GO" id="GO:0006950">
    <property type="term" value="P:response to stress"/>
    <property type="evidence" value="ECO:0007669"/>
    <property type="project" value="TreeGrafter"/>
</dbReference>
<dbReference type="RefSeq" id="WP_106124885.1">
    <property type="nucleotide sequence ID" value="NZ_PVZG01000001.1"/>
</dbReference>
<dbReference type="InterPro" id="IPR000835">
    <property type="entry name" value="HTH_MarR-typ"/>
</dbReference>
<evidence type="ECO:0000313" key="2">
    <source>
        <dbReference type="EMBL" id="PRY33625.1"/>
    </source>
</evidence>
<evidence type="ECO:0000259" key="1">
    <source>
        <dbReference type="PROSITE" id="PS50995"/>
    </source>
</evidence>
<dbReference type="Gene3D" id="1.10.10.10">
    <property type="entry name" value="Winged helix-like DNA-binding domain superfamily/Winged helix DNA-binding domain"/>
    <property type="match status" value="1"/>
</dbReference>
<dbReference type="PANTHER" id="PTHR33164:SF43">
    <property type="entry name" value="HTH-TYPE TRANSCRIPTIONAL REPRESSOR YETL"/>
    <property type="match status" value="1"/>
</dbReference>
<organism evidence="2 3">
    <name type="scientific">Pseudosporangium ferrugineum</name>
    <dbReference type="NCBI Taxonomy" id="439699"/>
    <lineage>
        <taxon>Bacteria</taxon>
        <taxon>Bacillati</taxon>
        <taxon>Actinomycetota</taxon>
        <taxon>Actinomycetes</taxon>
        <taxon>Micromonosporales</taxon>
        <taxon>Micromonosporaceae</taxon>
        <taxon>Pseudosporangium</taxon>
    </lineage>
</organism>
<dbReference type="EMBL" id="PVZG01000001">
    <property type="protein sequence ID" value="PRY33625.1"/>
    <property type="molecule type" value="Genomic_DNA"/>
</dbReference>
<dbReference type="Proteomes" id="UP000239209">
    <property type="component" value="Unassembled WGS sequence"/>
</dbReference>
<proteinExistence type="predicted"/>
<gene>
    <name evidence="2" type="ORF">CLV70_101788</name>
</gene>
<dbReference type="GO" id="GO:0003677">
    <property type="term" value="F:DNA binding"/>
    <property type="evidence" value="ECO:0007669"/>
    <property type="project" value="UniProtKB-KW"/>
</dbReference>
<protein>
    <submittedName>
        <fullName evidence="2">DNA-binding MarR family transcriptional regulator</fullName>
    </submittedName>
</protein>
<dbReference type="InterPro" id="IPR036388">
    <property type="entry name" value="WH-like_DNA-bd_sf"/>
</dbReference>
<feature type="domain" description="HTH marR-type" evidence="1">
    <location>
        <begin position="17"/>
        <end position="153"/>
    </location>
</feature>
<dbReference type="SUPFAM" id="SSF46785">
    <property type="entry name" value="Winged helix' DNA-binding domain"/>
    <property type="match status" value="1"/>
</dbReference>
<dbReference type="SMART" id="SM00347">
    <property type="entry name" value="HTH_MARR"/>
    <property type="match status" value="1"/>
</dbReference>
<comment type="caution">
    <text evidence="2">The sequence shown here is derived from an EMBL/GenBank/DDBJ whole genome shotgun (WGS) entry which is preliminary data.</text>
</comment>
<name>A0A2T0SJQ1_9ACTN</name>
<dbReference type="AlphaFoldDB" id="A0A2T0SJQ1"/>
<keyword evidence="3" id="KW-1185">Reference proteome</keyword>
<accession>A0A2T0SJQ1</accession>
<keyword evidence="2" id="KW-0238">DNA-binding</keyword>
<evidence type="ECO:0000313" key="3">
    <source>
        <dbReference type="Proteomes" id="UP000239209"/>
    </source>
</evidence>
<dbReference type="GO" id="GO:0003700">
    <property type="term" value="F:DNA-binding transcription factor activity"/>
    <property type="evidence" value="ECO:0007669"/>
    <property type="project" value="InterPro"/>
</dbReference>
<sequence>MSGDPDGLRQLPGAAAGGPISHAIFRLARIHQLLAGRLLRAAGLHPSQELLLMRLWESGPQRQAALAEELGTDSAGTTRIVQRLEAAGYVRRLPDPADRRATLVATTPAGDELRSCVEHIWTQLEELTAGDMTEAQRRTALASLRALEENVLATEAGSRCGMPAAKRGAARR</sequence>
<dbReference type="PRINTS" id="PR00598">
    <property type="entry name" value="HTHMARR"/>
</dbReference>
<dbReference type="OrthoDB" id="3176111at2"/>
<reference evidence="2 3" key="1">
    <citation type="submission" date="2018-03" db="EMBL/GenBank/DDBJ databases">
        <title>Genomic Encyclopedia of Archaeal and Bacterial Type Strains, Phase II (KMG-II): from individual species to whole genera.</title>
        <authorList>
            <person name="Goeker M."/>
        </authorList>
    </citation>
    <scope>NUCLEOTIDE SEQUENCE [LARGE SCALE GENOMIC DNA]</scope>
    <source>
        <strain evidence="2 3">DSM 45348</strain>
    </source>
</reference>
<dbReference type="InterPro" id="IPR039422">
    <property type="entry name" value="MarR/SlyA-like"/>
</dbReference>
<dbReference type="Pfam" id="PF01047">
    <property type="entry name" value="MarR"/>
    <property type="match status" value="1"/>
</dbReference>
<dbReference type="PANTHER" id="PTHR33164">
    <property type="entry name" value="TRANSCRIPTIONAL REGULATOR, MARR FAMILY"/>
    <property type="match status" value="1"/>
</dbReference>
<dbReference type="InterPro" id="IPR036390">
    <property type="entry name" value="WH_DNA-bd_sf"/>
</dbReference>
<dbReference type="PROSITE" id="PS50995">
    <property type="entry name" value="HTH_MARR_2"/>
    <property type="match status" value="1"/>
</dbReference>